<dbReference type="HOGENOM" id="CLU_2575586_0_0_1"/>
<keyword evidence="2" id="KW-1185">Reference proteome</keyword>
<dbReference type="RefSeq" id="XP_002837769.1">
    <property type="nucleotide sequence ID" value="XM_002837723.1"/>
</dbReference>
<name>D5GBW0_TUBMM</name>
<dbReference type="EMBL" id="FN430097">
    <property type="protein sequence ID" value="CAZ81960.1"/>
    <property type="molecule type" value="Genomic_DNA"/>
</dbReference>
<dbReference type="KEGG" id="tml:GSTUM_00005612001"/>
<organism evidence="1 2">
    <name type="scientific">Tuber melanosporum (strain Mel28)</name>
    <name type="common">Perigord black truffle</name>
    <dbReference type="NCBI Taxonomy" id="656061"/>
    <lineage>
        <taxon>Eukaryota</taxon>
        <taxon>Fungi</taxon>
        <taxon>Dikarya</taxon>
        <taxon>Ascomycota</taxon>
        <taxon>Pezizomycotina</taxon>
        <taxon>Pezizomycetes</taxon>
        <taxon>Pezizales</taxon>
        <taxon>Tuberaceae</taxon>
        <taxon>Tuber</taxon>
    </lineage>
</organism>
<evidence type="ECO:0000313" key="1">
    <source>
        <dbReference type="EMBL" id="CAZ81960.1"/>
    </source>
</evidence>
<reference evidence="1 2" key="1">
    <citation type="journal article" date="2010" name="Nature">
        <title>Perigord black truffle genome uncovers evolutionary origins and mechanisms of symbiosis.</title>
        <authorList>
            <person name="Martin F."/>
            <person name="Kohler A."/>
            <person name="Murat C."/>
            <person name="Balestrini R."/>
            <person name="Coutinho P.M."/>
            <person name="Jaillon O."/>
            <person name="Montanini B."/>
            <person name="Morin E."/>
            <person name="Noel B."/>
            <person name="Percudani R."/>
            <person name="Porcel B."/>
            <person name="Rubini A."/>
            <person name="Amicucci A."/>
            <person name="Amselem J."/>
            <person name="Anthouard V."/>
            <person name="Arcioni S."/>
            <person name="Artiguenave F."/>
            <person name="Aury J.M."/>
            <person name="Ballario P."/>
            <person name="Bolchi A."/>
            <person name="Brenna A."/>
            <person name="Brun A."/>
            <person name="Buee M."/>
            <person name="Cantarel B."/>
            <person name="Chevalier G."/>
            <person name="Couloux A."/>
            <person name="Da Silva C."/>
            <person name="Denoeud F."/>
            <person name="Duplessis S."/>
            <person name="Ghignone S."/>
            <person name="Hilselberger B."/>
            <person name="Iotti M."/>
            <person name="Marcais B."/>
            <person name="Mello A."/>
            <person name="Miranda M."/>
            <person name="Pacioni G."/>
            <person name="Quesneville H."/>
            <person name="Riccioni C."/>
            <person name="Ruotolo R."/>
            <person name="Splivallo R."/>
            <person name="Stocchi V."/>
            <person name="Tisserant E."/>
            <person name="Viscomi A.R."/>
            <person name="Zambonelli A."/>
            <person name="Zampieri E."/>
            <person name="Henrissat B."/>
            <person name="Lebrun M.H."/>
            <person name="Paolocci F."/>
            <person name="Bonfante P."/>
            <person name="Ottonello S."/>
            <person name="Wincker P."/>
        </authorList>
    </citation>
    <scope>NUCLEOTIDE SEQUENCE [LARGE SCALE GENOMIC DNA]</scope>
    <source>
        <strain evidence="1 2">Mel28</strain>
    </source>
</reference>
<dbReference type="Proteomes" id="UP000006911">
    <property type="component" value="Unassembled WGS sequence"/>
</dbReference>
<dbReference type="GeneID" id="9182996"/>
<evidence type="ECO:0000313" key="2">
    <source>
        <dbReference type="Proteomes" id="UP000006911"/>
    </source>
</evidence>
<accession>D5GBW0</accession>
<dbReference type="AlphaFoldDB" id="D5GBW0"/>
<sequence>MCFSRYLGLWRTWCTLYDTFISVALGGLSGGGGRRGGWETLFGVTCFGITSVFPVKLRVFKSRISVTSHSSNRIILVLVLG</sequence>
<gene>
    <name evidence="1" type="ORF">GSTUM_00005612001</name>
</gene>
<dbReference type="InParanoid" id="D5GBW0"/>
<proteinExistence type="predicted"/>
<protein>
    <submittedName>
        <fullName evidence="1">(Perigord truffle) hypothetical protein</fullName>
    </submittedName>
</protein>